<comment type="caution">
    <text evidence="3">The sequence shown here is derived from an EMBL/GenBank/DDBJ whole genome shotgun (WGS) entry which is preliminary data.</text>
</comment>
<protein>
    <submittedName>
        <fullName evidence="3">Substrate-binding domain-containing protein</fullName>
    </submittedName>
</protein>
<evidence type="ECO:0000313" key="3">
    <source>
        <dbReference type="EMBL" id="MBL6080783.1"/>
    </source>
</evidence>
<organism evidence="3 4">
    <name type="scientific">Belnapia arida</name>
    <dbReference type="NCBI Taxonomy" id="2804533"/>
    <lineage>
        <taxon>Bacteria</taxon>
        <taxon>Pseudomonadati</taxon>
        <taxon>Pseudomonadota</taxon>
        <taxon>Alphaproteobacteria</taxon>
        <taxon>Acetobacterales</taxon>
        <taxon>Roseomonadaceae</taxon>
        <taxon>Belnapia</taxon>
    </lineage>
</organism>
<accession>A0ABS1U7X8</accession>
<dbReference type="InterPro" id="IPR024370">
    <property type="entry name" value="PBP_domain"/>
</dbReference>
<feature type="domain" description="PBP" evidence="2">
    <location>
        <begin position="34"/>
        <end position="320"/>
    </location>
</feature>
<sequence>MRREKDGGPFGRKSSKVLIAAVVAAMLAMYGHPAAAQPRETVQVTGSSTVFPFTSAVASSIARAAGGERVQVTSTGTVHGFAQFCRGSNLQHPDVQNASRRMTAGEFSLCVRNGVNEIMEIPIGFDGIVVAHRRGLPSPNFTLAQLWMGMAKEVPQGGRIVPNPFTSWRQISASLPDWPISVIGPPRTSGTRDSFTELAMLAGCRTFPEIQVITDAAERTRLCSTVREDGGWVDGGEDDQAIVRRVTEGRDGTLGVFGFSFLQANRERIEGSSIEGVDDAAETIASGRYPLSRPLFLYVKRPNLERVPGLKEFLAEYVSDGAMGSGGYLLRIGLVPVDSERLLQVRAVVRDRTIMMRRPND</sequence>
<dbReference type="Proteomes" id="UP000660885">
    <property type="component" value="Unassembled WGS sequence"/>
</dbReference>
<dbReference type="Gene3D" id="3.40.190.10">
    <property type="entry name" value="Periplasmic binding protein-like II"/>
    <property type="match status" value="2"/>
</dbReference>
<proteinExistence type="predicted"/>
<name>A0ABS1U7X8_9PROT</name>
<dbReference type="Pfam" id="PF12849">
    <property type="entry name" value="PBP_like_2"/>
    <property type="match status" value="1"/>
</dbReference>
<dbReference type="PANTHER" id="PTHR30570:SF1">
    <property type="entry name" value="PHOSPHATE-BINDING PROTEIN PSTS"/>
    <property type="match status" value="1"/>
</dbReference>
<evidence type="ECO:0000256" key="1">
    <source>
        <dbReference type="ARBA" id="ARBA00022729"/>
    </source>
</evidence>
<dbReference type="RefSeq" id="WP_202834013.1">
    <property type="nucleotide sequence ID" value="NZ_JAETWB010000017.1"/>
</dbReference>
<evidence type="ECO:0000313" key="4">
    <source>
        <dbReference type="Proteomes" id="UP000660885"/>
    </source>
</evidence>
<evidence type="ECO:0000259" key="2">
    <source>
        <dbReference type="Pfam" id="PF12849"/>
    </source>
</evidence>
<dbReference type="PANTHER" id="PTHR30570">
    <property type="entry name" value="PERIPLASMIC PHOSPHATE BINDING COMPONENT OF PHOSPHATE ABC TRANSPORTER"/>
    <property type="match status" value="1"/>
</dbReference>
<gene>
    <name evidence="3" type="ORF">JMJ56_22460</name>
</gene>
<dbReference type="SUPFAM" id="SSF53850">
    <property type="entry name" value="Periplasmic binding protein-like II"/>
    <property type="match status" value="1"/>
</dbReference>
<reference evidence="3 4" key="1">
    <citation type="submission" date="2021-01" db="EMBL/GenBank/DDBJ databases">
        <title>Belnapia mucosa sp. nov. and Belnapia arida sp. nov., isolated from the Tabernas Desert (Almeria, Spain).</title>
        <authorList>
            <person name="Molina-Menor E."/>
            <person name="Vidal-Verdu A."/>
            <person name="Calonge A."/>
            <person name="Satari L."/>
            <person name="Pereto J."/>
            <person name="Porcar M."/>
        </authorList>
    </citation>
    <scope>NUCLEOTIDE SEQUENCE [LARGE SCALE GENOMIC DNA]</scope>
    <source>
        <strain evidence="3 4">T18</strain>
    </source>
</reference>
<keyword evidence="1" id="KW-0732">Signal</keyword>
<keyword evidence="4" id="KW-1185">Reference proteome</keyword>
<dbReference type="EMBL" id="JAETWB010000017">
    <property type="protein sequence ID" value="MBL6080783.1"/>
    <property type="molecule type" value="Genomic_DNA"/>
</dbReference>
<dbReference type="InterPro" id="IPR050811">
    <property type="entry name" value="Phosphate_ABC_transporter"/>
</dbReference>